<feature type="region of interest" description="Disordered" evidence="1">
    <location>
        <begin position="34"/>
        <end position="84"/>
    </location>
</feature>
<dbReference type="AlphaFoldDB" id="M7ZHS8"/>
<gene>
    <name evidence="2" type="ORF">TRIUR3_28548</name>
</gene>
<dbReference type="EMBL" id="KD077866">
    <property type="protein sequence ID" value="EMS62768.1"/>
    <property type="molecule type" value="Genomic_DNA"/>
</dbReference>
<feature type="region of interest" description="Disordered" evidence="1">
    <location>
        <begin position="1"/>
        <end position="20"/>
    </location>
</feature>
<accession>M7ZHS8</accession>
<name>M7ZHS8_TRIUA</name>
<proteinExistence type="predicted"/>
<sequence>MQQQKQNSSSSEEAGGSWSRSGVVVLRSMVRIGEAEGIQGSSASTGTSGRSRRQGRVGELEGRGSQVAVEVSGHGNGTLLVDDQ</sequence>
<protein>
    <submittedName>
        <fullName evidence="2">Uncharacterized protein</fullName>
    </submittedName>
</protein>
<feature type="compositionally biased region" description="Low complexity" evidence="1">
    <location>
        <begin position="39"/>
        <end position="49"/>
    </location>
</feature>
<evidence type="ECO:0000313" key="2">
    <source>
        <dbReference type="EMBL" id="EMS62768.1"/>
    </source>
</evidence>
<organism evidence="2">
    <name type="scientific">Triticum urartu</name>
    <name type="common">Red wild einkorn</name>
    <name type="synonym">Crithodium urartu</name>
    <dbReference type="NCBI Taxonomy" id="4572"/>
    <lineage>
        <taxon>Eukaryota</taxon>
        <taxon>Viridiplantae</taxon>
        <taxon>Streptophyta</taxon>
        <taxon>Embryophyta</taxon>
        <taxon>Tracheophyta</taxon>
        <taxon>Spermatophyta</taxon>
        <taxon>Magnoliopsida</taxon>
        <taxon>Liliopsida</taxon>
        <taxon>Poales</taxon>
        <taxon>Poaceae</taxon>
        <taxon>BOP clade</taxon>
        <taxon>Pooideae</taxon>
        <taxon>Triticodae</taxon>
        <taxon>Triticeae</taxon>
        <taxon>Triticinae</taxon>
        <taxon>Triticum</taxon>
    </lineage>
</organism>
<evidence type="ECO:0000256" key="1">
    <source>
        <dbReference type="SAM" id="MobiDB-lite"/>
    </source>
</evidence>
<reference evidence="2" key="1">
    <citation type="journal article" date="2013" name="Nature">
        <title>Draft genome of the wheat A-genome progenitor Triticum urartu.</title>
        <authorList>
            <person name="Ling H.Q."/>
            <person name="Zhao S."/>
            <person name="Liu D."/>
            <person name="Wang J."/>
            <person name="Sun H."/>
            <person name="Zhang C."/>
            <person name="Fan H."/>
            <person name="Li D."/>
            <person name="Dong L."/>
            <person name="Tao Y."/>
            <person name="Gao C."/>
            <person name="Wu H."/>
            <person name="Li Y."/>
            <person name="Cui Y."/>
            <person name="Guo X."/>
            <person name="Zheng S."/>
            <person name="Wang B."/>
            <person name="Yu K."/>
            <person name="Liang Q."/>
            <person name="Yang W."/>
            <person name="Lou X."/>
            <person name="Chen J."/>
            <person name="Feng M."/>
            <person name="Jian J."/>
            <person name="Zhang X."/>
            <person name="Luo G."/>
            <person name="Jiang Y."/>
            <person name="Liu J."/>
            <person name="Wang Z."/>
            <person name="Sha Y."/>
            <person name="Zhang B."/>
            <person name="Wu H."/>
            <person name="Tang D."/>
            <person name="Shen Q."/>
            <person name="Xue P."/>
            <person name="Zou S."/>
            <person name="Wang X."/>
            <person name="Liu X."/>
            <person name="Wang F."/>
            <person name="Yang Y."/>
            <person name="An X."/>
            <person name="Dong Z."/>
            <person name="Zhang K."/>
            <person name="Zhang X."/>
            <person name="Luo M.C."/>
            <person name="Dvorak J."/>
            <person name="Tong Y."/>
            <person name="Wang J."/>
            <person name="Yang H."/>
            <person name="Li Z."/>
            <person name="Wang D."/>
            <person name="Zhang A."/>
            <person name="Wang J."/>
        </authorList>
    </citation>
    <scope>NUCLEOTIDE SEQUENCE</scope>
</reference>